<proteinExistence type="predicted"/>
<dbReference type="InParanoid" id="M7XGF9"/>
<sequence length="256" mass="29977">MAFFVDFSGEGKLFTLKIVFLTNALPRMNRVYHPIYLLSVLFFLFACQETERPKTDFGFEFQPLQVGLFWQYAVEETIVFGENDQESSTYQLRDKIEYTFRNAEGDEVFVVNRDKSTDGTNWTAVTTYGIQRTNQALLRTFENKKQIPLVFPPRLEKTWDAEIYNADESDEFEVVFVGNLSLNGRNYQEVVRVLQEEEDDEITFRDNRYEVFARGVGLVEHYYEVHTYCSRNDCLGKKLLDSGRKTHMKLSAYGKL</sequence>
<dbReference type="AlphaFoldDB" id="M7XGF9"/>
<reference evidence="1" key="1">
    <citation type="submission" date="2013-01" db="EMBL/GenBank/DDBJ databases">
        <title>Genome assembly of Mariniradius saccharolyticus AK6.</title>
        <authorList>
            <person name="Vaidya B."/>
            <person name="Khatri I."/>
            <person name="Tanuku N.R.S."/>
            <person name="Subramanian S."/>
            <person name="Pinnaka A."/>
        </authorList>
    </citation>
    <scope>NUCLEOTIDE SEQUENCE [LARGE SCALE GENOMIC DNA]</scope>
    <source>
        <strain evidence="1">AK6</strain>
    </source>
</reference>
<accession>M7XGF9</accession>
<gene>
    <name evidence="1" type="ORF">C943_04208</name>
</gene>
<dbReference type="Proteomes" id="UP000010953">
    <property type="component" value="Unassembled WGS sequence"/>
</dbReference>
<dbReference type="EMBL" id="AMZY02000008">
    <property type="protein sequence ID" value="EMS33889.1"/>
    <property type="molecule type" value="Genomic_DNA"/>
</dbReference>
<evidence type="ECO:0000313" key="2">
    <source>
        <dbReference type="Proteomes" id="UP000010953"/>
    </source>
</evidence>
<dbReference type="STRING" id="1239962.C943_04208"/>
<name>M7XGF9_9BACT</name>
<evidence type="ECO:0000313" key="1">
    <source>
        <dbReference type="EMBL" id="EMS33889.1"/>
    </source>
</evidence>
<protein>
    <submittedName>
        <fullName evidence="1">Uncharacterized protein</fullName>
    </submittedName>
</protein>
<comment type="caution">
    <text evidence="1">The sequence shown here is derived from an EMBL/GenBank/DDBJ whole genome shotgun (WGS) entry which is preliminary data.</text>
</comment>
<organism evidence="1 2">
    <name type="scientific">Mariniradius saccharolyticus AK6</name>
    <dbReference type="NCBI Taxonomy" id="1239962"/>
    <lineage>
        <taxon>Bacteria</taxon>
        <taxon>Pseudomonadati</taxon>
        <taxon>Bacteroidota</taxon>
        <taxon>Cytophagia</taxon>
        <taxon>Cytophagales</taxon>
        <taxon>Cyclobacteriaceae</taxon>
        <taxon>Mariniradius</taxon>
    </lineage>
</organism>
<keyword evidence="2" id="KW-1185">Reference proteome</keyword>